<name>A0A1V1NRU7_9BACT</name>
<dbReference type="GO" id="GO:0042626">
    <property type="term" value="F:ATPase-coupled transmembrane transporter activity"/>
    <property type="evidence" value="ECO:0007669"/>
    <property type="project" value="TreeGrafter"/>
</dbReference>
<dbReference type="SUPFAM" id="SSF52540">
    <property type="entry name" value="P-loop containing nucleoside triphosphate hydrolases"/>
    <property type="match status" value="1"/>
</dbReference>
<dbReference type="EMBL" id="ATBP01002967">
    <property type="protein sequence ID" value="ETR65299.1"/>
    <property type="molecule type" value="Genomic_DNA"/>
</dbReference>
<dbReference type="Proteomes" id="UP000189670">
    <property type="component" value="Unassembled WGS sequence"/>
</dbReference>
<feature type="domain" description="ABC transporter" evidence="5">
    <location>
        <begin position="114"/>
        <end position="298"/>
    </location>
</feature>
<evidence type="ECO:0000313" key="7">
    <source>
        <dbReference type="Proteomes" id="UP000189670"/>
    </source>
</evidence>
<dbReference type="PROSITE" id="PS50893">
    <property type="entry name" value="ABC_TRANSPORTER_2"/>
    <property type="match status" value="1"/>
</dbReference>
<protein>
    <submittedName>
        <fullName evidence="6">ATP-binding cassette transporter</fullName>
    </submittedName>
</protein>
<keyword evidence="2" id="KW-0547">Nucleotide-binding</keyword>
<dbReference type="GO" id="GO:0005524">
    <property type="term" value="F:ATP binding"/>
    <property type="evidence" value="ECO:0007669"/>
    <property type="project" value="UniProtKB-KW"/>
</dbReference>
<dbReference type="PANTHER" id="PTHR43553">
    <property type="entry name" value="HEAVY METAL TRANSPORTER"/>
    <property type="match status" value="1"/>
</dbReference>
<feature type="transmembrane region" description="Helical" evidence="4">
    <location>
        <begin position="57"/>
        <end position="80"/>
    </location>
</feature>
<dbReference type="InterPro" id="IPR050095">
    <property type="entry name" value="ECF_ABC_transporter_ATP-bd"/>
</dbReference>
<proteinExistence type="predicted"/>
<dbReference type="GO" id="GO:0043190">
    <property type="term" value="C:ATP-binding cassette (ABC) transporter complex"/>
    <property type="evidence" value="ECO:0007669"/>
    <property type="project" value="TreeGrafter"/>
</dbReference>
<dbReference type="InterPro" id="IPR003593">
    <property type="entry name" value="AAA+_ATPase"/>
</dbReference>
<evidence type="ECO:0000256" key="3">
    <source>
        <dbReference type="ARBA" id="ARBA00022840"/>
    </source>
</evidence>
<comment type="caution">
    <text evidence="6">The sequence shown here is derived from an EMBL/GenBank/DDBJ whole genome shotgun (WGS) entry which is preliminary data.</text>
</comment>
<keyword evidence="3 6" id="KW-0067">ATP-binding</keyword>
<keyword evidence="4" id="KW-1133">Transmembrane helix</keyword>
<dbReference type="InterPro" id="IPR003439">
    <property type="entry name" value="ABC_transporter-like_ATP-bd"/>
</dbReference>
<dbReference type="Gene3D" id="3.40.50.300">
    <property type="entry name" value="P-loop containing nucleotide triphosphate hydrolases"/>
    <property type="match status" value="1"/>
</dbReference>
<evidence type="ECO:0000259" key="5">
    <source>
        <dbReference type="PROSITE" id="PS50893"/>
    </source>
</evidence>
<dbReference type="PANTHER" id="PTHR43553:SF11">
    <property type="entry name" value="ABC TRANSPORTER ATP-BINDING_PERMEASE PROTEIN YOJI"/>
    <property type="match status" value="1"/>
</dbReference>
<reference evidence="7" key="1">
    <citation type="submission" date="2012-11" db="EMBL/GenBank/DDBJ databases">
        <authorList>
            <person name="Lucero-Rivera Y.E."/>
            <person name="Tovar-Ramirez D."/>
        </authorList>
    </citation>
    <scope>NUCLEOTIDE SEQUENCE [LARGE SCALE GENOMIC DNA]</scope>
    <source>
        <strain evidence="7">Araruama</strain>
    </source>
</reference>
<sequence length="299" mass="34462">LSNMTRIRDLRIQVGFAISDGILIPFSIWYIAIFIIIFLFPYAGLLSKQTLVQAFQVILYIPVTFILEQLPYVFLAGISVKRIAMLENRLTRLIQTSVKKQPVCGTERQSFSTIDFQDIVFFYQDNTQNLQFQLGPVNLTIHQNEILFIVGGNGSGKSTLLKLITGLYFPHEGSILIDNEKTTMEAHRALFSAIFTDVHLFKRLYGIDRSRHTEVKKYLKMMQIDHVVSYENNRFSTLDLSTGQKKRLAMIVALMEDRPIYVFDEWAAEQSPQFKSYFYNTLLPDLKLQGKTIISVNHD</sequence>
<keyword evidence="4" id="KW-0472">Membrane</keyword>
<dbReference type="InterPro" id="IPR027417">
    <property type="entry name" value="P-loop_NTPase"/>
</dbReference>
<keyword evidence="1" id="KW-0813">Transport</keyword>
<accession>A0A1V1NRU7</accession>
<evidence type="ECO:0000256" key="1">
    <source>
        <dbReference type="ARBA" id="ARBA00022448"/>
    </source>
</evidence>
<dbReference type="Pfam" id="PF00005">
    <property type="entry name" value="ABC_tran"/>
    <property type="match status" value="1"/>
</dbReference>
<dbReference type="GO" id="GO:0016887">
    <property type="term" value="F:ATP hydrolysis activity"/>
    <property type="evidence" value="ECO:0007669"/>
    <property type="project" value="InterPro"/>
</dbReference>
<evidence type="ECO:0000256" key="2">
    <source>
        <dbReference type="ARBA" id="ARBA00022741"/>
    </source>
</evidence>
<gene>
    <name evidence="6" type="ORF">OMM_14469</name>
</gene>
<organism evidence="6 7">
    <name type="scientific">Candidatus Magnetoglobus multicellularis str. Araruama</name>
    <dbReference type="NCBI Taxonomy" id="890399"/>
    <lineage>
        <taxon>Bacteria</taxon>
        <taxon>Pseudomonadati</taxon>
        <taxon>Thermodesulfobacteriota</taxon>
        <taxon>Desulfobacteria</taxon>
        <taxon>Desulfobacterales</taxon>
        <taxon>Desulfobacteraceae</taxon>
        <taxon>Candidatus Magnetoglobus</taxon>
    </lineage>
</organism>
<dbReference type="SMART" id="SM00382">
    <property type="entry name" value="AAA"/>
    <property type="match status" value="1"/>
</dbReference>
<keyword evidence="4" id="KW-0812">Transmembrane</keyword>
<feature type="non-terminal residue" evidence="6">
    <location>
        <position position="299"/>
    </location>
</feature>
<feature type="non-terminal residue" evidence="6">
    <location>
        <position position="1"/>
    </location>
</feature>
<evidence type="ECO:0000256" key="4">
    <source>
        <dbReference type="SAM" id="Phobius"/>
    </source>
</evidence>
<dbReference type="AlphaFoldDB" id="A0A1V1NRU7"/>
<evidence type="ECO:0000313" key="6">
    <source>
        <dbReference type="EMBL" id="ETR65299.1"/>
    </source>
</evidence>
<feature type="transmembrane region" description="Helical" evidence="4">
    <location>
        <begin position="21"/>
        <end position="45"/>
    </location>
</feature>